<evidence type="ECO:0000256" key="1">
    <source>
        <dbReference type="SAM" id="Phobius"/>
    </source>
</evidence>
<feature type="transmembrane region" description="Helical" evidence="1">
    <location>
        <begin position="76"/>
        <end position="102"/>
    </location>
</feature>
<accession>A0A9X1S964</accession>
<feature type="transmembrane region" description="Helical" evidence="1">
    <location>
        <begin position="33"/>
        <end position="56"/>
    </location>
</feature>
<feature type="transmembrane region" description="Helical" evidence="1">
    <location>
        <begin position="109"/>
        <end position="128"/>
    </location>
</feature>
<dbReference type="EMBL" id="JAJFZT010000007">
    <property type="protein sequence ID" value="MCC3273355.1"/>
    <property type="molecule type" value="Genomic_DNA"/>
</dbReference>
<gene>
    <name evidence="2" type="ORF">LJ755_11505</name>
    <name evidence="3" type="ORF">MUK71_03200</name>
</gene>
<feature type="transmembrane region" description="Helical" evidence="1">
    <location>
        <begin position="134"/>
        <end position="160"/>
    </location>
</feature>
<dbReference type="Proteomes" id="UP001155145">
    <property type="component" value="Unassembled WGS sequence"/>
</dbReference>
<proteinExistence type="predicted"/>
<sequence length="176" mass="18182">MSTPNYNYGAYSGGESAPVANEPQRPSAVERGFWLLIASAVASLIGLVLSVATLTSDAGRAELARASGLTGSDVDTAVTIGLVTAVVIGVISLAVNVLFAVFARKGHNWARIVMAVFAGLSLTSLIGVNGSPAGILSLVSILLLIAGVVMLFMGPASAYYNQMKEYRQARKMGYAG</sequence>
<dbReference type="Proteomes" id="UP000829758">
    <property type="component" value="Chromosome"/>
</dbReference>
<evidence type="ECO:0000313" key="2">
    <source>
        <dbReference type="EMBL" id="MCC3273355.1"/>
    </source>
</evidence>
<protein>
    <submittedName>
        <fullName evidence="2">Uncharacterized protein</fullName>
    </submittedName>
</protein>
<organism evidence="2 5">
    <name type="scientific">Arthrobacter zhangbolii</name>
    <dbReference type="NCBI Taxonomy" id="2886936"/>
    <lineage>
        <taxon>Bacteria</taxon>
        <taxon>Bacillati</taxon>
        <taxon>Actinomycetota</taxon>
        <taxon>Actinomycetes</taxon>
        <taxon>Micrococcales</taxon>
        <taxon>Micrococcaceae</taxon>
        <taxon>Arthrobacter</taxon>
    </lineage>
</organism>
<keyword evidence="1" id="KW-0472">Membrane</keyword>
<evidence type="ECO:0000313" key="3">
    <source>
        <dbReference type="EMBL" id="UON92666.1"/>
    </source>
</evidence>
<evidence type="ECO:0000313" key="4">
    <source>
        <dbReference type="Proteomes" id="UP000829758"/>
    </source>
</evidence>
<dbReference type="EMBL" id="CP094984">
    <property type="protein sequence ID" value="UON92666.1"/>
    <property type="molecule type" value="Genomic_DNA"/>
</dbReference>
<reference evidence="2" key="1">
    <citation type="submission" date="2021-10" db="EMBL/GenBank/DDBJ databases">
        <title>Novel species in genus Arthrobacter.</title>
        <authorList>
            <person name="Liu Y."/>
        </authorList>
    </citation>
    <scope>NUCLEOTIDE SEQUENCE</scope>
    <source>
        <strain evidence="4">zg-Y462</strain>
        <strain evidence="2">Zg-Y462</strain>
    </source>
</reference>
<keyword evidence="1" id="KW-1133">Transmembrane helix</keyword>
<dbReference type="RefSeq" id="WP_227905564.1">
    <property type="nucleotide sequence ID" value="NZ_CP094984.1"/>
</dbReference>
<dbReference type="AlphaFoldDB" id="A0A9X1S964"/>
<name>A0A9X1S964_9MICC</name>
<keyword evidence="1" id="KW-0812">Transmembrane</keyword>
<evidence type="ECO:0000313" key="5">
    <source>
        <dbReference type="Proteomes" id="UP001155145"/>
    </source>
</evidence>
<keyword evidence="4" id="KW-1185">Reference proteome</keyword>